<organism evidence="2 3">
    <name type="scientific">Haloferax profundi</name>
    <dbReference type="NCBI Taxonomy" id="1544718"/>
    <lineage>
        <taxon>Archaea</taxon>
        <taxon>Methanobacteriati</taxon>
        <taxon>Methanobacteriota</taxon>
        <taxon>Stenosarchaea group</taxon>
        <taxon>Halobacteria</taxon>
        <taxon>Halobacteriales</taxon>
        <taxon>Haloferacaceae</taxon>
        <taxon>Haloferax</taxon>
    </lineage>
</organism>
<keyword evidence="1" id="KW-0676">Redox-active center</keyword>
<evidence type="ECO:0000313" key="2">
    <source>
        <dbReference type="EMBL" id="KTG17733.1"/>
    </source>
</evidence>
<evidence type="ECO:0000256" key="1">
    <source>
        <dbReference type="ARBA" id="ARBA00023284"/>
    </source>
</evidence>
<dbReference type="InterPro" id="IPR036249">
    <property type="entry name" value="Thioredoxin-like_sf"/>
</dbReference>
<sequence length="78" mass="8895">MTDVEIEYCVPCGFLERAEEIQHTLLQQFGQQLDRVALVTGDHGVLTVAVDGERVWDKSEDEYDPDEILRRVRPHVGA</sequence>
<protein>
    <submittedName>
        <fullName evidence="2">Selenoprotein</fullName>
    </submittedName>
</protein>
<dbReference type="OrthoDB" id="33017at2157"/>
<gene>
    <name evidence="2" type="ORF">AUR66_02690</name>
</gene>
<evidence type="ECO:0000313" key="3">
    <source>
        <dbReference type="Proteomes" id="UP000053157"/>
    </source>
</evidence>
<comment type="caution">
    <text evidence="2">The sequence shown here is derived from an EMBL/GenBank/DDBJ whole genome shotgun (WGS) entry which is preliminary data.</text>
</comment>
<proteinExistence type="predicted"/>
<keyword evidence="3" id="KW-1185">Reference proteome</keyword>
<dbReference type="NCBIfam" id="TIGR02174">
    <property type="entry name" value="CXXU_selWTH"/>
    <property type="match status" value="1"/>
</dbReference>
<dbReference type="Gene3D" id="3.40.30.10">
    <property type="entry name" value="Glutaredoxin"/>
    <property type="match status" value="1"/>
</dbReference>
<accession>A0A0W1RVX9</accession>
<dbReference type="InterPro" id="IPR011893">
    <property type="entry name" value="Selenoprotein_Rdx-typ"/>
</dbReference>
<dbReference type="AlphaFoldDB" id="A0A0W1RVX9"/>
<dbReference type="Proteomes" id="UP000053157">
    <property type="component" value="Unassembled WGS sequence"/>
</dbReference>
<name>A0A0W1RVX9_9EURY</name>
<dbReference type="EMBL" id="LOPV01000482">
    <property type="protein sequence ID" value="KTG17733.1"/>
    <property type="molecule type" value="Genomic_DNA"/>
</dbReference>
<reference evidence="2 3" key="1">
    <citation type="submission" date="2015-12" db="EMBL/GenBank/DDBJ databases">
        <title>Haloferax profundi sp. nov. isolated from the Discovery deep brine-seawater interface in the Red Sea.</title>
        <authorList>
            <person name="Zhang G."/>
            <person name="Stingl U."/>
            <person name="Rashid M."/>
        </authorList>
    </citation>
    <scope>NUCLEOTIDE SEQUENCE [LARGE SCALE GENOMIC DNA]</scope>
    <source>
        <strain evidence="2 3">SB29</strain>
    </source>
</reference>
<dbReference type="RefSeq" id="WP_058573213.1">
    <property type="nucleotide sequence ID" value="NZ_LOPV01000482.1"/>
</dbReference>
<dbReference type="Pfam" id="PF10262">
    <property type="entry name" value="Rdx"/>
    <property type="match status" value="1"/>
</dbReference>
<dbReference type="SUPFAM" id="SSF52833">
    <property type="entry name" value="Thioredoxin-like"/>
    <property type="match status" value="1"/>
</dbReference>